<evidence type="ECO:0000313" key="2">
    <source>
        <dbReference type="EMBL" id="SJZ63523.1"/>
    </source>
</evidence>
<protein>
    <submittedName>
        <fullName evidence="2">Transporter family-2 protein</fullName>
    </submittedName>
</protein>
<keyword evidence="1" id="KW-0472">Membrane</keyword>
<dbReference type="PANTHER" id="PTHR34821">
    <property type="entry name" value="INNER MEMBRANE PROTEIN YDCZ"/>
    <property type="match status" value="1"/>
</dbReference>
<dbReference type="InterPro" id="IPR006750">
    <property type="entry name" value="YdcZ"/>
</dbReference>
<dbReference type="STRING" id="1122188.SAMN02745674_00332"/>
<dbReference type="Pfam" id="PF04657">
    <property type="entry name" value="DMT_YdcZ"/>
    <property type="match status" value="1"/>
</dbReference>
<dbReference type="PANTHER" id="PTHR34821:SF2">
    <property type="entry name" value="INNER MEMBRANE PROTEIN YDCZ"/>
    <property type="match status" value="1"/>
</dbReference>
<feature type="transmembrane region" description="Helical" evidence="1">
    <location>
        <begin position="128"/>
        <end position="147"/>
    </location>
</feature>
<dbReference type="RefSeq" id="WP_078756956.1">
    <property type="nucleotide sequence ID" value="NZ_FUXP01000001.1"/>
</dbReference>
<keyword evidence="1" id="KW-1133">Transmembrane helix</keyword>
<evidence type="ECO:0000256" key="1">
    <source>
        <dbReference type="SAM" id="Phobius"/>
    </source>
</evidence>
<evidence type="ECO:0000313" key="3">
    <source>
        <dbReference type="Proteomes" id="UP000190061"/>
    </source>
</evidence>
<keyword evidence="1" id="KW-0812">Transmembrane</keyword>
<gene>
    <name evidence="2" type="ORF">SAMN02745674_00332</name>
</gene>
<organism evidence="2 3">
    <name type="scientific">Lysobacter spongiicola DSM 21749</name>
    <dbReference type="NCBI Taxonomy" id="1122188"/>
    <lineage>
        <taxon>Bacteria</taxon>
        <taxon>Pseudomonadati</taxon>
        <taxon>Pseudomonadota</taxon>
        <taxon>Gammaproteobacteria</taxon>
        <taxon>Lysobacterales</taxon>
        <taxon>Lysobacteraceae</taxon>
        <taxon>Novilysobacter</taxon>
    </lineage>
</organism>
<feature type="transmembrane region" description="Helical" evidence="1">
    <location>
        <begin position="96"/>
        <end position="116"/>
    </location>
</feature>
<dbReference type="AlphaFoldDB" id="A0A1T4M933"/>
<feature type="transmembrane region" description="Helical" evidence="1">
    <location>
        <begin position="71"/>
        <end position="90"/>
    </location>
</feature>
<reference evidence="2 3" key="1">
    <citation type="submission" date="2017-02" db="EMBL/GenBank/DDBJ databases">
        <authorList>
            <person name="Peterson S.W."/>
        </authorList>
    </citation>
    <scope>NUCLEOTIDE SEQUENCE [LARGE SCALE GENOMIC DNA]</scope>
    <source>
        <strain evidence="2 3">DSM 21749</strain>
    </source>
</reference>
<dbReference type="OrthoDB" id="9097160at2"/>
<feature type="transmembrane region" description="Helical" evidence="1">
    <location>
        <begin position="34"/>
        <end position="55"/>
    </location>
</feature>
<accession>A0A1T4M933</accession>
<dbReference type="Proteomes" id="UP000190061">
    <property type="component" value="Unassembled WGS sequence"/>
</dbReference>
<proteinExistence type="predicted"/>
<sequence>MKYLLMLVVAGIGAVLPLQALINARLGQATSGAMFAAAVSFLVGTASLALLLVLMRPPLPGADQLGRLPPWIWLGGVIGAAYVAIATITVPRLGASALIALTVLGQLAGALVLDHFGVLHAPQAATPVRIAGAVLILVGALMIVQPWKN</sequence>
<dbReference type="GO" id="GO:0005886">
    <property type="term" value="C:plasma membrane"/>
    <property type="evidence" value="ECO:0007669"/>
    <property type="project" value="TreeGrafter"/>
</dbReference>
<name>A0A1T4M933_9GAMM</name>
<keyword evidence="3" id="KW-1185">Reference proteome</keyword>
<dbReference type="EMBL" id="FUXP01000001">
    <property type="protein sequence ID" value="SJZ63523.1"/>
    <property type="molecule type" value="Genomic_DNA"/>
</dbReference>